<dbReference type="Proteomes" id="UP001236500">
    <property type="component" value="Chromosome"/>
</dbReference>
<dbReference type="SUPFAM" id="SSF88659">
    <property type="entry name" value="Sigma3 and sigma4 domains of RNA polymerase sigma factors"/>
    <property type="match status" value="1"/>
</dbReference>
<dbReference type="Gene3D" id="1.10.10.10">
    <property type="entry name" value="Winged helix-like DNA-binding domain superfamily/Winged helix DNA-binding domain"/>
    <property type="match status" value="1"/>
</dbReference>
<dbReference type="Pfam" id="PF08281">
    <property type="entry name" value="Sigma70_r4_2"/>
    <property type="match status" value="1"/>
</dbReference>
<evidence type="ECO:0000256" key="1">
    <source>
        <dbReference type="SAM" id="MobiDB-lite"/>
    </source>
</evidence>
<dbReference type="EMBL" id="CP118605">
    <property type="protein sequence ID" value="WGL16548.1"/>
    <property type="molecule type" value="Genomic_DNA"/>
</dbReference>
<evidence type="ECO:0000313" key="4">
    <source>
        <dbReference type="Proteomes" id="UP001236500"/>
    </source>
</evidence>
<dbReference type="InterPro" id="IPR036388">
    <property type="entry name" value="WH-like_DNA-bd_sf"/>
</dbReference>
<feature type="compositionally biased region" description="Basic and acidic residues" evidence="1">
    <location>
        <begin position="186"/>
        <end position="196"/>
    </location>
</feature>
<evidence type="ECO:0000313" key="3">
    <source>
        <dbReference type="EMBL" id="WGL16548.1"/>
    </source>
</evidence>
<dbReference type="InterPro" id="IPR013324">
    <property type="entry name" value="RNA_pol_sigma_r3/r4-like"/>
</dbReference>
<proteinExistence type="predicted"/>
<accession>A0ABY8NGB3</accession>
<protein>
    <submittedName>
        <fullName evidence="3">Sigma factor-like helix-turn-helix DNA-binding protein</fullName>
    </submittedName>
</protein>
<name>A0ABY8NGB3_9GAMM</name>
<evidence type="ECO:0000259" key="2">
    <source>
        <dbReference type="Pfam" id="PF08281"/>
    </source>
</evidence>
<sequence>MFADKLCSLSDEDLLEQYCSTRNQKAVREIYQRYKDPLFRYCAQTCLRHCVPVMEKLWGMLLDNPPSPRERQLKNWFYIQINKLMQLPQETSSETSSEPHAAEESLREALERSDILQAIQQLPRRQRNIFLLVNECGLSLATAADIERITLAQGRQDLAEARNLIAFNLHGSARKPWKSADTLAKEAAESAEREVTAPKTETIRPAVPWSSWGKRPAKHSPATPATADRSVEVAQV</sequence>
<dbReference type="RefSeq" id="WP_280320368.1">
    <property type="nucleotide sequence ID" value="NZ_CP118605.1"/>
</dbReference>
<feature type="domain" description="RNA polymerase sigma factor 70 region 4 type 2" evidence="2">
    <location>
        <begin position="114"/>
        <end position="162"/>
    </location>
</feature>
<organism evidence="3 4">
    <name type="scientific">Microbulbifer bruguierae</name>
    <dbReference type="NCBI Taxonomy" id="3029061"/>
    <lineage>
        <taxon>Bacteria</taxon>
        <taxon>Pseudomonadati</taxon>
        <taxon>Pseudomonadota</taxon>
        <taxon>Gammaproteobacteria</taxon>
        <taxon>Cellvibrionales</taxon>
        <taxon>Microbulbiferaceae</taxon>
        <taxon>Microbulbifer</taxon>
    </lineage>
</organism>
<dbReference type="InterPro" id="IPR013249">
    <property type="entry name" value="RNA_pol_sigma70_r4_t2"/>
</dbReference>
<feature type="region of interest" description="Disordered" evidence="1">
    <location>
        <begin position="186"/>
        <end position="236"/>
    </location>
</feature>
<keyword evidence="4" id="KW-1185">Reference proteome</keyword>
<reference evidence="3 4" key="1">
    <citation type="submission" date="2023-02" db="EMBL/GenBank/DDBJ databases">
        <title>Description and genomic characterization of Microbulbifer bruguierae sp. nov., isolated from the sediment of mangrove plant Bruguiera sexangula.</title>
        <authorList>
            <person name="Long M."/>
        </authorList>
    </citation>
    <scope>NUCLEOTIDE SEQUENCE [LARGE SCALE GENOMIC DNA]</scope>
    <source>
        <strain evidence="3 4">H12</strain>
    </source>
</reference>
<gene>
    <name evidence="3" type="ORF">PVT68_17520</name>
</gene>